<keyword evidence="5" id="KW-1185">Reference proteome</keyword>
<evidence type="ECO:0000313" key="5">
    <source>
        <dbReference type="Proteomes" id="UP001150924"/>
    </source>
</evidence>
<keyword evidence="2" id="KW-0560">Oxidoreductase</keyword>
<comment type="similarity">
    <text evidence="1">Belongs to the NAD(P)H dehydrogenase (quinone) family.</text>
</comment>
<feature type="domain" description="Flavodoxin-like fold" evidence="3">
    <location>
        <begin position="2"/>
        <end position="183"/>
    </location>
</feature>
<dbReference type="EMBL" id="JAPNKE010000002">
    <property type="protein sequence ID" value="MCY1007717.1"/>
    <property type="molecule type" value="Genomic_DNA"/>
</dbReference>
<sequence>MKKALILLGHADPASFNAAVARAYQAGFRAAGGEAELVDLGELRFDPVLRRGFRGDQALEPDLVALRARIEAADHLVWVFPTWWVSPPAVVRALVDRLFLPGWAFAYRPGKALPEGLLAGRSARVLTTMDSPSWWYALWHYRALHGSFVNGTLRFVGLAPVKLSALYGTRARTASQRERWLAEVQATAAADHARCRDTARPLRSDLAASRGALAP</sequence>
<name>A0A9X3EPE3_9BACT</name>
<comment type="caution">
    <text evidence="4">The sequence shown here is derived from an EMBL/GenBank/DDBJ whole genome shotgun (WGS) entry which is preliminary data.</text>
</comment>
<dbReference type="PANTHER" id="PTHR10204">
    <property type="entry name" value="NAD P H OXIDOREDUCTASE-RELATED"/>
    <property type="match status" value="1"/>
</dbReference>
<evidence type="ECO:0000259" key="3">
    <source>
        <dbReference type="Pfam" id="PF02525"/>
    </source>
</evidence>
<dbReference type="InterPro" id="IPR029039">
    <property type="entry name" value="Flavoprotein-like_sf"/>
</dbReference>
<evidence type="ECO:0000256" key="2">
    <source>
        <dbReference type="ARBA" id="ARBA00023002"/>
    </source>
</evidence>
<dbReference type="GO" id="GO:0003955">
    <property type="term" value="F:NAD(P)H dehydrogenase (quinone) activity"/>
    <property type="evidence" value="ECO:0007669"/>
    <property type="project" value="TreeGrafter"/>
</dbReference>
<dbReference type="Gene3D" id="3.40.50.360">
    <property type="match status" value="1"/>
</dbReference>
<accession>A0A9X3EPE3</accession>
<evidence type="ECO:0000256" key="1">
    <source>
        <dbReference type="ARBA" id="ARBA00006252"/>
    </source>
</evidence>
<dbReference type="AlphaFoldDB" id="A0A9X3EPE3"/>
<dbReference type="InterPro" id="IPR003680">
    <property type="entry name" value="Flavodoxin_fold"/>
</dbReference>
<organism evidence="4 5">
    <name type="scientific">Nannocystis pusilla</name>
    <dbReference type="NCBI Taxonomy" id="889268"/>
    <lineage>
        <taxon>Bacteria</taxon>
        <taxon>Pseudomonadati</taxon>
        <taxon>Myxococcota</taxon>
        <taxon>Polyangia</taxon>
        <taxon>Nannocystales</taxon>
        <taxon>Nannocystaceae</taxon>
        <taxon>Nannocystis</taxon>
    </lineage>
</organism>
<gene>
    <name evidence="4" type="ORF">OV079_19605</name>
</gene>
<dbReference type="PANTHER" id="PTHR10204:SF34">
    <property type="entry name" value="NAD(P)H DEHYDROGENASE [QUINONE] 1 ISOFORM 1"/>
    <property type="match status" value="1"/>
</dbReference>
<dbReference type="GO" id="GO:0005829">
    <property type="term" value="C:cytosol"/>
    <property type="evidence" value="ECO:0007669"/>
    <property type="project" value="TreeGrafter"/>
</dbReference>
<dbReference type="RefSeq" id="WP_267770358.1">
    <property type="nucleotide sequence ID" value="NZ_JAPNKE010000002.1"/>
</dbReference>
<proteinExistence type="inferred from homology"/>
<evidence type="ECO:0000313" key="4">
    <source>
        <dbReference type="EMBL" id="MCY1007717.1"/>
    </source>
</evidence>
<protein>
    <submittedName>
        <fullName evidence="4">NAD(P)H-dependent oxidoreductase</fullName>
    </submittedName>
</protein>
<reference evidence="4" key="1">
    <citation type="submission" date="2022-11" db="EMBL/GenBank/DDBJ databases">
        <title>Minimal conservation of predation-associated metabolite biosynthetic gene clusters underscores biosynthetic potential of Myxococcota including descriptions for ten novel species: Archangium lansinium sp. nov., Myxococcus landrumus sp. nov., Nannocystis bai.</title>
        <authorList>
            <person name="Ahearne A."/>
            <person name="Stevens C."/>
            <person name="Phillips K."/>
        </authorList>
    </citation>
    <scope>NUCLEOTIDE SEQUENCE</scope>
    <source>
        <strain evidence="4">Na p29</strain>
    </source>
</reference>
<dbReference type="InterPro" id="IPR051545">
    <property type="entry name" value="NAD(P)H_dehydrogenase_qn"/>
</dbReference>
<dbReference type="Proteomes" id="UP001150924">
    <property type="component" value="Unassembled WGS sequence"/>
</dbReference>
<dbReference type="Pfam" id="PF02525">
    <property type="entry name" value="Flavodoxin_2"/>
    <property type="match status" value="1"/>
</dbReference>
<dbReference type="SUPFAM" id="SSF52218">
    <property type="entry name" value="Flavoproteins"/>
    <property type="match status" value="1"/>
</dbReference>